<protein>
    <submittedName>
        <fullName evidence="2">Uncharacterized protein</fullName>
    </submittedName>
</protein>
<keyword evidence="1" id="KW-1133">Transmembrane helix</keyword>
<dbReference type="Proteomes" id="UP000003688">
    <property type="component" value="Unassembled WGS sequence"/>
</dbReference>
<evidence type="ECO:0000313" key="2">
    <source>
        <dbReference type="EMBL" id="EEF60896.1"/>
    </source>
</evidence>
<dbReference type="STRING" id="320771.Cflav_PD4065"/>
<feature type="transmembrane region" description="Helical" evidence="1">
    <location>
        <begin position="12"/>
        <end position="34"/>
    </location>
</feature>
<evidence type="ECO:0000313" key="3">
    <source>
        <dbReference type="Proteomes" id="UP000003688"/>
    </source>
</evidence>
<feature type="transmembrane region" description="Helical" evidence="1">
    <location>
        <begin position="63"/>
        <end position="86"/>
    </location>
</feature>
<dbReference type="RefSeq" id="WP_007415071.1">
    <property type="nucleotide sequence ID" value="NZ_ABOX02000013.1"/>
</dbReference>
<keyword evidence="1" id="KW-0472">Membrane</keyword>
<sequence length="94" mass="11414" precursor="true">MKTTTRPFWFKACPLLGYTWAMLLLLVVLPLSLFEAYFWSGMQFREAIQPTTTERWSAFIHEFIWIFTHRLWFLFLPLVLPIWCAARNRKKLEE</sequence>
<organism evidence="2 3">
    <name type="scientific">Pedosphaera parvula (strain Ellin514)</name>
    <dbReference type="NCBI Taxonomy" id="320771"/>
    <lineage>
        <taxon>Bacteria</taxon>
        <taxon>Pseudomonadati</taxon>
        <taxon>Verrucomicrobiota</taxon>
        <taxon>Pedosphaerae</taxon>
        <taxon>Pedosphaerales</taxon>
        <taxon>Pedosphaeraceae</taxon>
        <taxon>Pedosphaera</taxon>
    </lineage>
</organism>
<name>B9XGX5_PEDPL</name>
<dbReference type="EMBL" id="ABOX02000013">
    <property type="protein sequence ID" value="EEF60896.1"/>
    <property type="molecule type" value="Genomic_DNA"/>
</dbReference>
<accession>B9XGX5</accession>
<gene>
    <name evidence="2" type="ORF">Cflav_PD4065</name>
</gene>
<comment type="caution">
    <text evidence="2">The sequence shown here is derived from an EMBL/GenBank/DDBJ whole genome shotgun (WGS) entry which is preliminary data.</text>
</comment>
<dbReference type="AlphaFoldDB" id="B9XGX5"/>
<proteinExistence type="predicted"/>
<keyword evidence="3" id="KW-1185">Reference proteome</keyword>
<evidence type="ECO:0000256" key="1">
    <source>
        <dbReference type="SAM" id="Phobius"/>
    </source>
</evidence>
<keyword evidence="1" id="KW-0812">Transmembrane</keyword>
<reference evidence="2 3" key="1">
    <citation type="journal article" date="2011" name="J. Bacteriol.">
        <title>Genome sequence of 'Pedosphaera parvula' Ellin514, an aerobic Verrucomicrobial isolate from pasture soil.</title>
        <authorList>
            <person name="Kant R."/>
            <person name="van Passel M.W."/>
            <person name="Sangwan P."/>
            <person name="Palva A."/>
            <person name="Lucas S."/>
            <person name="Copeland A."/>
            <person name="Lapidus A."/>
            <person name="Glavina Del Rio T."/>
            <person name="Dalin E."/>
            <person name="Tice H."/>
            <person name="Bruce D."/>
            <person name="Goodwin L."/>
            <person name="Pitluck S."/>
            <person name="Chertkov O."/>
            <person name="Larimer F.W."/>
            <person name="Land M.L."/>
            <person name="Hauser L."/>
            <person name="Brettin T.S."/>
            <person name="Detter J.C."/>
            <person name="Han S."/>
            <person name="de Vos W.M."/>
            <person name="Janssen P.H."/>
            <person name="Smidt H."/>
        </authorList>
    </citation>
    <scope>NUCLEOTIDE SEQUENCE [LARGE SCALE GENOMIC DNA]</scope>
    <source>
        <strain evidence="2 3">Ellin514</strain>
    </source>
</reference>